<feature type="compositionally biased region" description="Polar residues" evidence="1">
    <location>
        <begin position="1"/>
        <end position="20"/>
    </location>
</feature>
<feature type="region of interest" description="Disordered" evidence="1">
    <location>
        <begin position="1"/>
        <end position="30"/>
    </location>
</feature>
<proteinExistence type="predicted"/>
<keyword evidence="3" id="KW-1185">Reference proteome</keyword>
<dbReference type="RefSeq" id="WP_129429614.1">
    <property type="nucleotide sequence ID" value="NZ_JOFV01000016.1"/>
</dbReference>
<comment type="caution">
    <text evidence="2">The sequence shown here is derived from an EMBL/GenBank/DDBJ whole genome shotgun (WGS) entry which is preliminary data.</text>
</comment>
<dbReference type="EMBL" id="SDJR01000011">
    <property type="protein sequence ID" value="RXR23167.1"/>
    <property type="molecule type" value="Genomic_DNA"/>
</dbReference>
<sequence length="206" mass="21617">MAFDNATSDGSGRAATSRSEGTPAPLAPSAAEEISIVSGQLIDTPCWSYEGPQTFVNNISVDEERLCAGALELWGEVREGTVVPTGVGAIYGQVSVEPVRVSTSDSWMVGTDVDGAVDAVADSYFAQNGKVISLHEAATLDGVPANITRVEGSSSATQTKAFVSAFAPAPFTPGTETVQFFVIAIVTPYDNGDELIAQVIETWQWH</sequence>
<evidence type="ECO:0000313" key="2">
    <source>
        <dbReference type="EMBL" id="RXR23167.1"/>
    </source>
</evidence>
<evidence type="ECO:0000313" key="3">
    <source>
        <dbReference type="Proteomes" id="UP000290517"/>
    </source>
</evidence>
<gene>
    <name evidence="2" type="ORF">EQW73_15620</name>
</gene>
<name>A0ABY0F3V0_9CELL</name>
<reference evidence="2 3" key="1">
    <citation type="submission" date="2019-01" db="EMBL/GenBank/DDBJ databases">
        <title>Oerskovia turbata Genome sequencing and assembly.</title>
        <authorList>
            <person name="Dou T."/>
        </authorList>
    </citation>
    <scope>NUCLEOTIDE SEQUENCE [LARGE SCALE GENOMIC DNA]</scope>
    <source>
        <strain evidence="2 3">JCM3160</strain>
    </source>
</reference>
<dbReference type="Proteomes" id="UP000290517">
    <property type="component" value="Unassembled WGS sequence"/>
</dbReference>
<accession>A0ABY0F3V0</accession>
<organism evidence="2 3">
    <name type="scientific">Oerskovia turbata</name>
    <dbReference type="NCBI Taxonomy" id="1713"/>
    <lineage>
        <taxon>Bacteria</taxon>
        <taxon>Bacillati</taxon>
        <taxon>Actinomycetota</taxon>
        <taxon>Actinomycetes</taxon>
        <taxon>Micrococcales</taxon>
        <taxon>Cellulomonadaceae</taxon>
        <taxon>Oerskovia</taxon>
    </lineage>
</organism>
<protein>
    <submittedName>
        <fullName evidence="2">Uncharacterized protein</fullName>
    </submittedName>
</protein>
<evidence type="ECO:0000256" key="1">
    <source>
        <dbReference type="SAM" id="MobiDB-lite"/>
    </source>
</evidence>